<dbReference type="Pfam" id="PF01510">
    <property type="entry name" value="Amidase_2"/>
    <property type="match status" value="1"/>
</dbReference>
<gene>
    <name evidence="6" type="ordered locus">Rcas_0212</name>
</gene>
<evidence type="ECO:0000313" key="7">
    <source>
        <dbReference type="Proteomes" id="UP000000263"/>
    </source>
</evidence>
<dbReference type="EMBL" id="CP000804">
    <property type="protein sequence ID" value="ABU56345.1"/>
    <property type="molecule type" value="Genomic_DNA"/>
</dbReference>
<dbReference type="eggNOG" id="COG3023">
    <property type="taxonomic scope" value="Bacteria"/>
</dbReference>
<dbReference type="InterPro" id="IPR002502">
    <property type="entry name" value="Amidase_domain"/>
</dbReference>
<dbReference type="KEGG" id="rca:Rcas_0212"/>
<evidence type="ECO:0000256" key="1">
    <source>
        <dbReference type="ARBA" id="ARBA00001561"/>
    </source>
</evidence>
<proteinExistence type="predicted"/>
<dbReference type="GO" id="GO:0009253">
    <property type="term" value="P:peptidoglycan catabolic process"/>
    <property type="evidence" value="ECO:0007669"/>
    <property type="project" value="InterPro"/>
</dbReference>
<evidence type="ECO:0000256" key="3">
    <source>
        <dbReference type="ARBA" id="ARBA00022801"/>
    </source>
</evidence>
<keyword evidence="3" id="KW-0378">Hydrolase</keyword>
<evidence type="ECO:0000256" key="4">
    <source>
        <dbReference type="ARBA" id="ARBA00023316"/>
    </source>
</evidence>
<dbReference type="GO" id="GO:0071555">
    <property type="term" value="P:cell wall organization"/>
    <property type="evidence" value="ECO:0007669"/>
    <property type="project" value="UniProtKB-KW"/>
</dbReference>
<dbReference type="OrthoDB" id="9794294at2"/>
<dbReference type="Proteomes" id="UP000000263">
    <property type="component" value="Chromosome"/>
</dbReference>
<keyword evidence="7" id="KW-1185">Reference proteome</keyword>
<sequence>MTVPINTSIRSPNYGSRGGRPISMIVLHATAGTARSALAWLTNPAARVSAHYLIDKAGQIYRLVPDEYAAWHAGRAAWRGETAINEVSLGIELENANNGRDPYPTAQLSALIRLTREKVAQYRIAPDMVVRHLDVAVPRGRKNDPAGFPWTEFLQHIFAETTIAAPDRPIPPSRRAALNQILLNEAYRQVGAVEWPDWAMTRAARLAKLGLPVAPSFEVTVEGRNYIGQSFGCETLVSPIAEWKRVDRLSALTAPEHQPLREALLQAIYAQAGETYRPDWAFHQYALREPVGPPLSASFRVRVGNEEWSAAIYALDVLYSPVGRWKEIGRLSALIEARGERDPLAEALLERLYERAGSQWRPMWPSQQYALRERLGAPLGPSFRVSFDGRDYVAEAFALDVLYCAIGEWDNVQRLSER</sequence>
<dbReference type="Gene3D" id="3.40.80.10">
    <property type="entry name" value="Peptidoglycan recognition protein-like"/>
    <property type="match status" value="1"/>
</dbReference>
<dbReference type="STRING" id="383372.Rcas_0212"/>
<dbReference type="RefSeq" id="WP_011997750.1">
    <property type="nucleotide sequence ID" value="NC_009767.1"/>
</dbReference>
<name>A7NFW4_ROSCS</name>
<comment type="catalytic activity">
    <reaction evidence="1">
        <text>Hydrolyzes the link between N-acetylmuramoyl residues and L-amino acid residues in certain cell-wall glycopeptides.</text>
        <dbReference type="EC" id="3.5.1.28"/>
    </reaction>
</comment>
<dbReference type="SUPFAM" id="SSF55846">
    <property type="entry name" value="N-acetylmuramoyl-L-alanine amidase-like"/>
    <property type="match status" value="1"/>
</dbReference>
<dbReference type="GO" id="GO:0008745">
    <property type="term" value="F:N-acetylmuramoyl-L-alanine amidase activity"/>
    <property type="evidence" value="ECO:0007669"/>
    <property type="project" value="UniProtKB-EC"/>
</dbReference>
<evidence type="ECO:0000313" key="6">
    <source>
        <dbReference type="EMBL" id="ABU56345.1"/>
    </source>
</evidence>
<dbReference type="SMART" id="SM00644">
    <property type="entry name" value="Ami_2"/>
    <property type="match status" value="1"/>
</dbReference>
<evidence type="ECO:0000256" key="2">
    <source>
        <dbReference type="ARBA" id="ARBA00011901"/>
    </source>
</evidence>
<dbReference type="AlphaFoldDB" id="A7NFW4"/>
<dbReference type="HOGENOM" id="CLU_657012_0_0_0"/>
<dbReference type="PANTHER" id="PTHR30417:SF1">
    <property type="entry name" value="N-ACETYLMURAMOYL-L-ALANINE AMIDASE AMID"/>
    <property type="match status" value="1"/>
</dbReference>
<dbReference type="GO" id="GO:0009254">
    <property type="term" value="P:peptidoglycan turnover"/>
    <property type="evidence" value="ECO:0007669"/>
    <property type="project" value="TreeGrafter"/>
</dbReference>
<dbReference type="EC" id="3.5.1.28" evidence="2"/>
<feature type="domain" description="N-acetylmuramoyl-L-alanine amidase" evidence="5">
    <location>
        <begin position="11"/>
        <end position="146"/>
    </location>
</feature>
<dbReference type="InterPro" id="IPR036505">
    <property type="entry name" value="Amidase/PGRP_sf"/>
</dbReference>
<accession>A7NFW4</accession>
<dbReference type="PANTHER" id="PTHR30417">
    <property type="entry name" value="N-ACETYLMURAMOYL-L-ALANINE AMIDASE AMID"/>
    <property type="match status" value="1"/>
</dbReference>
<evidence type="ECO:0000259" key="5">
    <source>
        <dbReference type="SMART" id="SM00644"/>
    </source>
</evidence>
<protein>
    <recommendedName>
        <fullName evidence="2">N-acetylmuramoyl-L-alanine amidase</fullName>
        <ecNumber evidence="2">3.5.1.28</ecNumber>
    </recommendedName>
</protein>
<dbReference type="InterPro" id="IPR051206">
    <property type="entry name" value="NAMLAA_amidase_2"/>
</dbReference>
<reference evidence="6 7" key="1">
    <citation type="submission" date="2007-08" db="EMBL/GenBank/DDBJ databases">
        <title>Complete sequence of Roseiflexus castenholzii DSM 13941.</title>
        <authorList>
            <consortium name="US DOE Joint Genome Institute"/>
            <person name="Copeland A."/>
            <person name="Lucas S."/>
            <person name="Lapidus A."/>
            <person name="Barry K."/>
            <person name="Glavina del Rio T."/>
            <person name="Dalin E."/>
            <person name="Tice H."/>
            <person name="Pitluck S."/>
            <person name="Thompson L.S."/>
            <person name="Brettin T."/>
            <person name="Bruce D."/>
            <person name="Detter J.C."/>
            <person name="Han C."/>
            <person name="Tapia R."/>
            <person name="Schmutz J."/>
            <person name="Larimer F."/>
            <person name="Land M."/>
            <person name="Hauser L."/>
            <person name="Kyrpides N."/>
            <person name="Mikhailova N."/>
            <person name="Bryant D.A."/>
            <person name="Hanada S."/>
            <person name="Tsukatani Y."/>
            <person name="Richardson P."/>
        </authorList>
    </citation>
    <scope>NUCLEOTIDE SEQUENCE [LARGE SCALE GENOMIC DNA]</scope>
    <source>
        <strain evidence="7">DSM 13941 / HLO8</strain>
    </source>
</reference>
<dbReference type="CDD" id="cd06583">
    <property type="entry name" value="PGRP"/>
    <property type="match status" value="1"/>
</dbReference>
<organism evidence="6 7">
    <name type="scientific">Roseiflexus castenholzii (strain DSM 13941 / HLO8)</name>
    <dbReference type="NCBI Taxonomy" id="383372"/>
    <lineage>
        <taxon>Bacteria</taxon>
        <taxon>Bacillati</taxon>
        <taxon>Chloroflexota</taxon>
        <taxon>Chloroflexia</taxon>
        <taxon>Chloroflexales</taxon>
        <taxon>Roseiflexineae</taxon>
        <taxon>Roseiflexaceae</taxon>
        <taxon>Roseiflexus</taxon>
    </lineage>
</organism>
<keyword evidence="4" id="KW-0961">Cell wall biogenesis/degradation</keyword>